<dbReference type="PANTHER" id="PTHR32282">
    <property type="entry name" value="BINDING PROTEIN TRANSPEPTIDASE, PUTATIVE-RELATED"/>
    <property type="match status" value="1"/>
</dbReference>
<dbReference type="GO" id="GO:0071555">
    <property type="term" value="P:cell wall organization"/>
    <property type="evidence" value="ECO:0007669"/>
    <property type="project" value="UniProtKB-KW"/>
</dbReference>
<keyword evidence="18" id="KW-0812">Transmembrane</keyword>
<evidence type="ECO:0000256" key="1">
    <source>
        <dbReference type="ARBA" id="ARBA00004236"/>
    </source>
</evidence>
<evidence type="ECO:0000313" key="22">
    <source>
        <dbReference type="Proteomes" id="UP000295390"/>
    </source>
</evidence>
<keyword evidence="9" id="KW-0808">Transferase</keyword>
<keyword evidence="14" id="KW-0511">Multifunctional enzyme</keyword>
<evidence type="ECO:0000256" key="2">
    <source>
        <dbReference type="ARBA" id="ARBA00004752"/>
    </source>
</evidence>
<comment type="caution">
    <text evidence="21">The sequence shown here is derived from an EMBL/GenBank/DDBJ whole genome shotgun (WGS) entry which is preliminary data.</text>
</comment>
<evidence type="ECO:0000256" key="14">
    <source>
        <dbReference type="ARBA" id="ARBA00023268"/>
    </source>
</evidence>
<dbReference type="Gene3D" id="1.10.3810.10">
    <property type="entry name" value="Biosynthetic peptidoglycan transglycosylase-like"/>
    <property type="match status" value="1"/>
</dbReference>
<evidence type="ECO:0000256" key="9">
    <source>
        <dbReference type="ARBA" id="ARBA00022679"/>
    </source>
</evidence>
<evidence type="ECO:0000256" key="7">
    <source>
        <dbReference type="ARBA" id="ARBA00022670"/>
    </source>
</evidence>
<reference evidence="21 22" key="1">
    <citation type="submission" date="2019-03" db="EMBL/GenBank/DDBJ databases">
        <title>Genomic Encyclopedia of Type Strains, Phase III (KMG-III): the genomes of soil and plant-associated and newly described type strains.</title>
        <authorList>
            <person name="Whitman W."/>
        </authorList>
    </citation>
    <scope>NUCLEOTIDE SEQUENCE [LARGE SCALE GENOMIC DNA]</scope>
    <source>
        <strain evidence="21 22">CECT 8283</strain>
    </source>
</reference>
<organism evidence="21 22">
    <name type="scientific">Tenacibaculum caenipelagi</name>
    <dbReference type="NCBI Taxonomy" id="1325435"/>
    <lineage>
        <taxon>Bacteria</taxon>
        <taxon>Pseudomonadati</taxon>
        <taxon>Bacteroidota</taxon>
        <taxon>Flavobacteriia</taxon>
        <taxon>Flavobacteriales</taxon>
        <taxon>Flavobacteriaceae</taxon>
        <taxon>Tenacibaculum</taxon>
    </lineage>
</organism>
<gene>
    <name evidence="21" type="ORF">DFQ07_0846</name>
</gene>
<dbReference type="InterPro" id="IPR012338">
    <property type="entry name" value="Beta-lactam/transpept-like"/>
</dbReference>
<dbReference type="InterPro" id="IPR050396">
    <property type="entry name" value="Glycosyltr_51/Transpeptidase"/>
</dbReference>
<evidence type="ECO:0000256" key="4">
    <source>
        <dbReference type="ARBA" id="ARBA00007739"/>
    </source>
</evidence>
<evidence type="ECO:0000256" key="3">
    <source>
        <dbReference type="ARBA" id="ARBA00007090"/>
    </source>
</evidence>
<dbReference type="GO" id="GO:0009252">
    <property type="term" value="P:peptidoglycan biosynthetic process"/>
    <property type="evidence" value="ECO:0007669"/>
    <property type="project" value="UniProtKB-KW"/>
</dbReference>
<dbReference type="SUPFAM" id="SSF53955">
    <property type="entry name" value="Lysozyme-like"/>
    <property type="match status" value="1"/>
</dbReference>
<comment type="similarity">
    <text evidence="4">In the N-terminal section; belongs to the glycosyltransferase 51 family.</text>
</comment>
<keyword evidence="22" id="KW-1185">Reference proteome</keyword>
<dbReference type="EMBL" id="SNYH01000002">
    <property type="protein sequence ID" value="TDQ28473.1"/>
    <property type="molecule type" value="Genomic_DNA"/>
</dbReference>
<dbReference type="GO" id="GO:0008658">
    <property type="term" value="F:penicillin binding"/>
    <property type="evidence" value="ECO:0007669"/>
    <property type="project" value="InterPro"/>
</dbReference>
<dbReference type="AlphaFoldDB" id="A0A4R6TF97"/>
<proteinExistence type="inferred from homology"/>
<dbReference type="InterPro" id="IPR001460">
    <property type="entry name" value="PCN-bd_Tpept"/>
</dbReference>
<comment type="catalytic activity">
    <reaction evidence="16">
        <text>Preferential cleavage: (Ac)2-L-Lys-D-Ala-|-D-Ala. Also transpeptidation of peptidyl-alanyl moieties that are N-acyl substituents of D-alanine.</text>
        <dbReference type="EC" id="3.4.16.4"/>
    </reaction>
</comment>
<keyword evidence="7" id="KW-0645">Protease</keyword>
<evidence type="ECO:0000256" key="15">
    <source>
        <dbReference type="ARBA" id="ARBA00023316"/>
    </source>
</evidence>
<evidence type="ECO:0000256" key="17">
    <source>
        <dbReference type="ARBA" id="ARBA00049902"/>
    </source>
</evidence>
<accession>A0A4R6TF97</accession>
<keyword evidence="5" id="KW-1003">Cell membrane</keyword>
<dbReference type="InterPro" id="IPR023346">
    <property type="entry name" value="Lysozyme-like_dom_sf"/>
</dbReference>
<dbReference type="InterPro" id="IPR001264">
    <property type="entry name" value="Glyco_trans_51"/>
</dbReference>
<evidence type="ECO:0000256" key="18">
    <source>
        <dbReference type="SAM" id="Phobius"/>
    </source>
</evidence>
<feature type="domain" description="Penicillin-binding protein transpeptidase" evidence="19">
    <location>
        <begin position="425"/>
        <end position="702"/>
    </location>
</feature>
<evidence type="ECO:0000256" key="16">
    <source>
        <dbReference type="ARBA" id="ARBA00034000"/>
    </source>
</evidence>
<dbReference type="InterPro" id="IPR036950">
    <property type="entry name" value="PBP_transglycosylase"/>
</dbReference>
<dbReference type="Pfam" id="PF00905">
    <property type="entry name" value="Transpeptidase"/>
    <property type="match status" value="1"/>
</dbReference>
<dbReference type="GO" id="GO:0030288">
    <property type="term" value="C:outer membrane-bounded periplasmic space"/>
    <property type="evidence" value="ECO:0007669"/>
    <property type="project" value="TreeGrafter"/>
</dbReference>
<dbReference type="GO" id="GO:0009002">
    <property type="term" value="F:serine-type D-Ala-D-Ala carboxypeptidase activity"/>
    <property type="evidence" value="ECO:0007669"/>
    <property type="project" value="UniProtKB-EC"/>
</dbReference>
<dbReference type="GO" id="GO:0005886">
    <property type="term" value="C:plasma membrane"/>
    <property type="evidence" value="ECO:0007669"/>
    <property type="project" value="UniProtKB-SubCell"/>
</dbReference>
<keyword evidence="6" id="KW-0121">Carboxypeptidase</keyword>
<dbReference type="GO" id="GO:0006508">
    <property type="term" value="P:proteolysis"/>
    <property type="evidence" value="ECO:0007669"/>
    <property type="project" value="UniProtKB-KW"/>
</dbReference>
<keyword evidence="10" id="KW-0378">Hydrolase</keyword>
<evidence type="ECO:0000256" key="5">
    <source>
        <dbReference type="ARBA" id="ARBA00022475"/>
    </source>
</evidence>
<dbReference type="SUPFAM" id="SSF56601">
    <property type="entry name" value="beta-lactamase/transpeptidase-like"/>
    <property type="match status" value="1"/>
</dbReference>
<dbReference type="GO" id="GO:0008955">
    <property type="term" value="F:peptidoglycan glycosyltransferase activity"/>
    <property type="evidence" value="ECO:0007669"/>
    <property type="project" value="UniProtKB-EC"/>
</dbReference>
<evidence type="ECO:0000256" key="11">
    <source>
        <dbReference type="ARBA" id="ARBA00022960"/>
    </source>
</evidence>
<keyword evidence="15" id="KW-0961">Cell wall biogenesis/degradation</keyword>
<evidence type="ECO:0000259" key="19">
    <source>
        <dbReference type="Pfam" id="PF00905"/>
    </source>
</evidence>
<evidence type="ECO:0000256" key="8">
    <source>
        <dbReference type="ARBA" id="ARBA00022676"/>
    </source>
</evidence>
<evidence type="ECO:0000256" key="12">
    <source>
        <dbReference type="ARBA" id="ARBA00022984"/>
    </source>
</evidence>
<name>A0A4R6TF97_9FLAO</name>
<dbReference type="Gene3D" id="3.40.710.10">
    <property type="entry name" value="DD-peptidase/beta-lactamase superfamily"/>
    <property type="match status" value="1"/>
</dbReference>
<dbReference type="GO" id="GO:0008360">
    <property type="term" value="P:regulation of cell shape"/>
    <property type="evidence" value="ECO:0007669"/>
    <property type="project" value="UniProtKB-KW"/>
</dbReference>
<keyword evidence="18" id="KW-1133">Transmembrane helix</keyword>
<feature type="transmembrane region" description="Helical" evidence="18">
    <location>
        <begin position="41"/>
        <end position="66"/>
    </location>
</feature>
<comment type="similarity">
    <text evidence="3">In the C-terminal section; belongs to the transpeptidase family.</text>
</comment>
<keyword evidence="11" id="KW-0133">Cell shape</keyword>
<keyword evidence="8" id="KW-0328">Glycosyltransferase</keyword>
<keyword evidence="13 18" id="KW-0472">Membrane</keyword>
<comment type="catalytic activity">
    <reaction evidence="17">
        <text>[GlcNAc-(1-&gt;4)-Mur2Ac(oyl-L-Ala-gamma-D-Glu-L-Lys-D-Ala-D-Ala)](n)-di-trans,octa-cis-undecaprenyl diphosphate + beta-D-GlcNAc-(1-&gt;4)-Mur2Ac(oyl-L-Ala-gamma-D-Glu-L-Lys-D-Ala-D-Ala)-di-trans,octa-cis-undecaprenyl diphosphate = [GlcNAc-(1-&gt;4)-Mur2Ac(oyl-L-Ala-gamma-D-Glu-L-Lys-D-Ala-D-Ala)](n+1)-di-trans,octa-cis-undecaprenyl diphosphate + di-trans,octa-cis-undecaprenyl diphosphate + H(+)</text>
        <dbReference type="Rhea" id="RHEA:23708"/>
        <dbReference type="Rhea" id="RHEA-COMP:9602"/>
        <dbReference type="Rhea" id="RHEA-COMP:9603"/>
        <dbReference type="ChEBI" id="CHEBI:15378"/>
        <dbReference type="ChEBI" id="CHEBI:58405"/>
        <dbReference type="ChEBI" id="CHEBI:60033"/>
        <dbReference type="ChEBI" id="CHEBI:78435"/>
        <dbReference type="EC" id="2.4.99.28"/>
    </reaction>
</comment>
<evidence type="ECO:0000313" key="21">
    <source>
        <dbReference type="EMBL" id="TDQ28473.1"/>
    </source>
</evidence>
<sequence length="752" mass="85397">MINYSTTGTFTISPIRIRFHSMMKIINKIQLQLKEKKTLTLVLKCITGLILFGVLSVILLFSLVYFEVFGKLPNKEELTSIINEEASLIYSSDDIIIGKVFAENRTNVKLEQIPNHLKEALIATEDKRFYSHNGYDGQSYARVFFRSILLRDASGGGGSTITQQLIKNLYGRQYHGFLSMPINKIKELIIASRMENLYTKDEILLLYLNSVPFGENNFGVESAANRFFNKSVSELNIEESAVLVGMLKANTYYNPRLNPENAKKRRNTVLQLMKNEAYISKQTTDSLQKLPVTLNYNNLDLNVTAGYFNYQVKKKATELIKTVNETSNSNYNLETDGLKIHTTLNYDIQKIAEKAAKEQLIVKQKQLDKELQSNNLKHRWLKKQQFTAKDKQDRTLKLFDWDSSKTITGNKIDSLWHYAKMLNASVLVTNPKNGAVISWVGGNNFTTLPFDMVLSHRQIASAFKPFLYATALENGISPCDYFDNEEKTYSEYDNWKPQNADHSSTPDKKVAMWYALIKSMNIPSVNLYFKLEKEWLIDTCEKLLFPEITEITEDAPSIALGTLDLSLFEATRAYGAFANNGEMNDLYMIHKITDKEGNIIYESAAQKTERVFTEESTQTLTTILQQAVEQGTGSKIRSTYKIKSPLASKTGTAQDYTNAWFMAYTPNIVLGTWVGTSKNDIHFTSGNGSGSSLALPIVANILKEIENNPELREKYLASFDFPEEISSSIDCPPYKEKGIKGFFNRLFGKKKE</sequence>
<dbReference type="Pfam" id="PF00912">
    <property type="entry name" value="Transgly"/>
    <property type="match status" value="1"/>
</dbReference>
<dbReference type="Proteomes" id="UP000295390">
    <property type="component" value="Unassembled WGS sequence"/>
</dbReference>
<comment type="subcellular location">
    <subcellularLocation>
        <location evidence="1">Cell membrane</location>
    </subcellularLocation>
</comment>
<evidence type="ECO:0000256" key="10">
    <source>
        <dbReference type="ARBA" id="ARBA00022801"/>
    </source>
</evidence>
<dbReference type="PANTHER" id="PTHR32282:SF11">
    <property type="entry name" value="PENICILLIN-BINDING PROTEIN 1B"/>
    <property type="match status" value="1"/>
</dbReference>
<feature type="domain" description="Glycosyl transferase family 51" evidence="20">
    <location>
        <begin position="99"/>
        <end position="273"/>
    </location>
</feature>
<protein>
    <submittedName>
        <fullName evidence="21">Penicillin-binding protein 1A</fullName>
    </submittedName>
</protein>
<evidence type="ECO:0000259" key="20">
    <source>
        <dbReference type="Pfam" id="PF00912"/>
    </source>
</evidence>
<evidence type="ECO:0000256" key="13">
    <source>
        <dbReference type="ARBA" id="ARBA00023136"/>
    </source>
</evidence>
<keyword evidence="12" id="KW-0573">Peptidoglycan synthesis</keyword>
<comment type="pathway">
    <text evidence="2">Cell wall biogenesis; peptidoglycan biosynthesis.</text>
</comment>
<evidence type="ECO:0000256" key="6">
    <source>
        <dbReference type="ARBA" id="ARBA00022645"/>
    </source>
</evidence>